<evidence type="ECO:0000313" key="6">
    <source>
        <dbReference type="Proteomes" id="UP000515240"/>
    </source>
</evidence>
<dbReference type="AlphaFoldDB" id="A0A7G5EF53"/>
<dbReference type="InterPro" id="IPR050695">
    <property type="entry name" value="N-acetylmuramoyl_amidase_3"/>
</dbReference>
<proteinExistence type="predicted"/>
<comment type="catalytic activity">
    <reaction evidence="1">
        <text>Hydrolyzes the link between N-acetylmuramoyl residues and L-amino acid residues in certain cell-wall glycopeptides.</text>
        <dbReference type="EC" id="3.5.1.28"/>
    </reaction>
</comment>
<dbReference type="SMART" id="SM00646">
    <property type="entry name" value="Ami_3"/>
    <property type="match status" value="1"/>
</dbReference>
<dbReference type="GO" id="GO:0009253">
    <property type="term" value="P:peptidoglycan catabolic process"/>
    <property type="evidence" value="ECO:0007669"/>
    <property type="project" value="InterPro"/>
</dbReference>
<dbReference type="GO" id="GO:0030288">
    <property type="term" value="C:outer membrane-bounded periplasmic space"/>
    <property type="evidence" value="ECO:0007669"/>
    <property type="project" value="TreeGrafter"/>
</dbReference>
<dbReference type="EMBL" id="CP058554">
    <property type="protein sequence ID" value="QMV72628.1"/>
    <property type="molecule type" value="Genomic_DNA"/>
</dbReference>
<name>A0A7G5EF53_9BURK</name>
<dbReference type="CDD" id="cd02696">
    <property type="entry name" value="MurNAc-LAA"/>
    <property type="match status" value="1"/>
</dbReference>
<dbReference type="Gene3D" id="3.40.630.40">
    <property type="entry name" value="Zn-dependent exopeptidases"/>
    <property type="match status" value="1"/>
</dbReference>
<evidence type="ECO:0000313" key="5">
    <source>
        <dbReference type="EMBL" id="QMV72628.1"/>
    </source>
</evidence>
<feature type="domain" description="MurNAc-LAA" evidence="4">
    <location>
        <begin position="59"/>
        <end position="170"/>
    </location>
</feature>
<keyword evidence="3" id="KW-0378">Hydrolase</keyword>
<evidence type="ECO:0000256" key="2">
    <source>
        <dbReference type="ARBA" id="ARBA00011901"/>
    </source>
</evidence>
<dbReference type="PANTHER" id="PTHR30404:SF0">
    <property type="entry name" value="N-ACETYLMURAMOYL-L-ALANINE AMIDASE AMIC"/>
    <property type="match status" value="1"/>
</dbReference>
<dbReference type="RefSeq" id="WP_182327043.1">
    <property type="nucleotide sequence ID" value="NZ_CP058554.1"/>
</dbReference>
<protein>
    <recommendedName>
        <fullName evidence="2">N-acetylmuramoyl-L-alanine amidase</fullName>
        <ecNumber evidence="2">3.5.1.28</ecNumber>
    </recommendedName>
</protein>
<dbReference type="InterPro" id="IPR002508">
    <property type="entry name" value="MurNAc-LAA_cat"/>
</dbReference>
<organism evidence="5 6">
    <name type="scientific">Comamonas piscis</name>
    <dbReference type="NCBI Taxonomy" id="1562974"/>
    <lineage>
        <taxon>Bacteria</taxon>
        <taxon>Pseudomonadati</taxon>
        <taxon>Pseudomonadota</taxon>
        <taxon>Betaproteobacteria</taxon>
        <taxon>Burkholderiales</taxon>
        <taxon>Comamonadaceae</taxon>
        <taxon>Comamonas</taxon>
    </lineage>
</organism>
<gene>
    <name evidence="5" type="ORF">HS961_07120</name>
</gene>
<reference evidence="5 6" key="1">
    <citation type="journal article" date="2020" name="G3 (Bethesda)">
        <title>CeMbio - The Caenorhabditis elegans Microbiome Resource.</title>
        <authorList>
            <person name="Dirksen P."/>
            <person name="Assie A."/>
            <person name="Zimmermann J."/>
            <person name="Zhang F."/>
            <person name="Tietje A.M."/>
            <person name="Marsh S.A."/>
            <person name="Felix M.A."/>
            <person name="Shapira M."/>
            <person name="Kaleta C."/>
            <person name="Schulenburg H."/>
            <person name="Samuel B."/>
        </authorList>
    </citation>
    <scope>NUCLEOTIDE SEQUENCE [LARGE SCALE GENOMIC DNA]</scope>
    <source>
        <strain evidence="5 6">BIGb0172</strain>
    </source>
</reference>
<dbReference type="EC" id="3.5.1.28" evidence="2"/>
<sequence length="171" mass="18036">MEFVITAGHSNTDPGAVAHGHTEAEIAVDMRNLVAAELRLRGHRVWTDGEGRDNQPLATAINLIRHGAVALEIHLNASSNPQATGVETIALPKQRDLAQRISFAISAILGLRVRGEAGYIDQSASARGKLGFVTAGGLIAELCFISNQSDLVQLQSNMHRVASAIAGVLAS</sequence>
<dbReference type="Proteomes" id="UP000515240">
    <property type="component" value="Chromosome"/>
</dbReference>
<evidence type="ECO:0000259" key="4">
    <source>
        <dbReference type="SMART" id="SM00646"/>
    </source>
</evidence>
<evidence type="ECO:0000256" key="3">
    <source>
        <dbReference type="ARBA" id="ARBA00022801"/>
    </source>
</evidence>
<dbReference type="SUPFAM" id="SSF53187">
    <property type="entry name" value="Zn-dependent exopeptidases"/>
    <property type="match status" value="1"/>
</dbReference>
<dbReference type="KEGG" id="cpis:HS961_07120"/>
<dbReference type="PANTHER" id="PTHR30404">
    <property type="entry name" value="N-ACETYLMURAMOYL-L-ALANINE AMIDASE"/>
    <property type="match status" value="1"/>
</dbReference>
<accession>A0A7G5EF53</accession>
<dbReference type="GO" id="GO:0008745">
    <property type="term" value="F:N-acetylmuramoyl-L-alanine amidase activity"/>
    <property type="evidence" value="ECO:0007669"/>
    <property type="project" value="UniProtKB-EC"/>
</dbReference>
<keyword evidence="6" id="KW-1185">Reference proteome</keyword>
<evidence type="ECO:0000256" key="1">
    <source>
        <dbReference type="ARBA" id="ARBA00001561"/>
    </source>
</evidence>
<dbReference type="Pfam" id="PF01520">
    <property type="entry name" value="Amidase_3"/>
    <property type="match status" value="1"/>
</dbReference>